<dbReference type="CTD" id="20199873"/>
<evidence type="ECO:0000313" key="2">
    <source>
        <dbReference type="EMBL" id="ESN99431.1"/>
    </source>
</evidence>
<dbReference type="AlphaFoldDB" id="T1ETH3"/>
<feature type="coiled-coil region" evidence="1">
    <location>
        <begin position="58"/>
        <end position="85"/>
    </location>
</feature>
<dbReference type="InParanoid" id="T1ETH3"/>
<evidence type="ECO:0000313" key="4">
    <source>
        <dbReference type="Proteomes" id="UP000015101"/>
    </source>
</evidence>
<dbReference type="RefSeq" id="XP_009023270.1">
    <property type="nucleotide sequence ID" value="XM_009025022.1"/>
</dbReference>
<organism evidence="3 4">
    <name type="scientific">Helobdella robusta</name>
    <name type="common">Californian leech</name>
    <dbReference type="NCBI Taxonomy" id="6412"/>
    <lineage>
        <taxon>Eukaryota</taxon>
        <taxon>Metazoa</taxon>
        <taxon>Spiralia</taxon>
        <taxon>Lophotrochozoa</taxon>
        <taxon>Annelida</taxon>
        <taxon>Clitellata</taxon>
        <taxon>Hirudinea</taxon>
        <taxon>Rhynchobdellida</taxon>
        <taxon>Glossiphoniidae</taxon>
        <taxon>Helobdella</taxon>
    </lineage>
</organism>
<reference evidence="4" key="1">
    <citation type="submission" date="2012-12" db="EMBL/GenBank/DDBJ databases">
        <authorList>
            <person name="Hellsten U."/>
            <person name="Grimwood J."/>
            <person name="Chapman J.A."/>
            <person name="Shapiro H."/>
            <person name="Aerts A."/>
            <person name="Otillar R.P."/>
            <person name="Terry A.Y."/>
            <person name="Boore J.L."/>
            <person name="Simakov O."/>
            <person name="Marletaz F."/>
            <person name="Cho S.-J."/>
            <person name="Edsinger-Gonzales E."/>
            <person name="Havlak P."/>
            <person name="Kuo D.-H."/>
            <person name="Larsson T."/>
            <person name="Lv J."/>
            <person name="Arendt D."/>
            <person name="Savage R."/>
            <person name="Osoegawa K."/>
            <person name="de Jong P."/>
            <person name="Lindberg D.R."/>
            <person name="Seaver E.C."/>
            <person name="Weisblat D.A."/>
            <person name="Putnam N.H."/>
            <person name="Grigoriev I.V."/>
            <person name="Rokhsar D.S."/>
        </authorList>
    </citation>
    <scope>NUCLEOTIDE SEQUENCE</scope>
</reference>
<evidence type="ECO:0000256" key="1">
    <source>
        <dbReference type="SAM" id="Coils"/>
    </source>
</evidence>
<dbReference type="HOGENOM" id="CLU_1654035_0_0_1"/>
<reference evidence="2 4" key="2">
    <citation type="journal article" date="2013" name="Nature">
        <title>Insights into bilaterian evolution from three spiralian genomes.</title>
        <authorList>
            <person name="Simakov O."/>
            <person name="Marletaz F."/>
            <person name="Cho S.J."/>
            <person name="Edsinger-Gonzales E."/>
            <person name="Havlak P."/>
            <person name="Hellsten U."/>
            <person name="Kuo D.H."/>
            <person name="Larsson T."/>
            <person name="Lv J."/>
            <person name="Arendt D."/>
            <person name="Savage R."/>
            <person name="Osoegawa K."/>
            <person name="de Jong P."/>
            <person name="Grimwood J."/>
            <person name="Chapman J.A."/>
            <person name="Shapiro H."/>
            <person name="Aerts A."/>
            <person name="Otillar R.P."/>
            <person name="Terry A.Y."/>
            <person name="Boore J.L."/>
            <person name="Grigoriev I.V."/>
            <person name="Lindberg D.R."/>
            <person name="Seaver E.C."/>
            <person name="Weisblat D.A."/>
            <person name="Putnam N.H."/>
            <person name="Rokhsar D.S."/>
        </authorList>
    </citation>
    <scope>NUCLEOTIDE SEQUENCE</scope>
</reference>
<accession>T1ETH3</accession>
<dbReference type="Proteomes" id="UP000015101">
    <property type="component" value="Unassembled WGS sequence"/>
</dbReference>
<keyword evidence="4" id="KW-1185">Reference proteome</keyword>
<evidence type="ECO:0000313" key="3">
    <source>
        <dbReference type="EnsemblMetazoa" id="HelroP162979"/>
    </source>
</evidence>
<gene>
    <name evidence="3" type="primary">20199873</name>
    <name evidence="2" type="ORF">HELRODRAFT_162979</name>
</gene>
<sequence>MPHKQSLHLLCWPKLIDFCKATRTRPAQPHFPNRISRLEMYSGPDRYKPQFDHILINTKCWRDKKDDLSNRLVELEDAAKKREQHWRTSKIINVIGKPLATTVNVRLLDSSISDSKNDILKDWITYFENLLNNKCEEAVEAIKPSPKPNMPGILTQKSCP</sequence>
<dbReference type="KEGG" id="hro:HELRODRAFT_162979"/>
<dbReference type="EMBL" id="KB097143">
    <property type="protein sequence ID" value="ESN99431.1"/>
    <property type="molecule type" value="Genomic_DNA"/>
</dbReference>
<name>T1ETH3_HELRO</name>
<keyword evidence="1" id="KW-0175">Coiled coil</keyword>
<reference evidence="3" key="3">
    <citation type="submission" date="2015-06" db="UniProtKB">
        <authorList>
            <consortium name="EnsemblMetazoa"/>
        </authorList>
    </citation>
    <scope>IDENTIFICATION</scope>
</reference>
<proteinExistence type="predicted"/>
<dbReference type="EnsemblMetazoa" id="HelroT162979">
    <property type="protein sequence ID" value="HelroP162979"/>
    <property type="gene ID" value="HelroG162979"/>
</dbReference>
<dbReference type="EMBL" id="AMQM01001251">
    <property type="status" value="NOT_ANNOTATED_CDS"/>
    <property type="molecule type" value="Genomic_DNA"/>
</dbReference>
<dbReference type="GeneID" id="20199873"/>
<protein>
    <submittedName>
        <fullName evidence="2 3">Uncharacterized protein</fullName>
    </submittedName>
</protein>